<organism evidence="2 3">
    <name type="scientific">Portunus trituberculatus</name>
    <name type="common">Swimming crab</name>
    <name type="synonym">Neptunus trituberculatus</name>
    <dbReference type="NCBI Taxonomy" id="210409"/>
    <lineage>
        <taxon>Eukaryota</taxon>
        <taxon>Metazoa</taxon>
        <taxon>Ecdysozoa</taxon>
        <taxon>Arthropoda</taxon>
        <taxon>Crustacea</taxon>
        <taxon>Multicrustacea</taxon>
        <taxon>Malacostraca</taxon>
        <taxon>Eumalacostraca</taxon>
        <taxon>Eucarida</taxon>
        <taxon>Decapoda</taxon>
        <taxon>Pleocyemata</taxon>
        <taxon>Brachyura</taxon>
        <taxon>Eubrachyura</taxon>
        <taxon>Portunoidea</taxon>
        <taxon>Portunidae</taxon>
        <taxon>Portuninae</taxon>
        <taxon>Portunus</taxon>
    </lineage>
</organism>
<feature type="compositionally biased region" description="Basic and acidic residues" evidence="1">
    <location>
        <begin position="57"/>
        <end position="81"/>
    </location>
</feature>
<keyword evidence="3" id="KW-1185">Reference proteome</keyword>
<dbReference type="EMBL" id="VSRR010003965">
    <property type="protein sequence ID" value="MPC38066.1"/>
    <property type="molecule type" value="Genomic_DNA"/>
</dbReference>
<dbReference type="AlphaFoldDB" id="A0A5B7EXY9"/>
<protein>
    <submittedName>
        <fullName evidence="2">Uncharacterized protein</fullName>
    </submittedName>
</protein>
<gene>
    <name evidence="2" type="ORF">E2C01_031567</name>
</gene>
<evidence type="ECO:0000313" key="3">
    <source>
        <dbReference type="Proteomes" id="UP000324222"/>
    </source>
</evidence>
<reference evidence="2 3" key="1">
    <citation type="submission" date="2019-05" db="EMBL/GenBank/DDBJ databases">
        <title>Another draft genome of Portunus trituberculatus and its Hox gene families provides insights of decapod evolution.</title>
        <authorList>
            <person name="Jeong J.-H."/>
            <person name="Song I."/>
            <person name="Kim S."/>
            <person name="Choi T."/>
            <person name="Kim D."/>
            <person name="Ryu S."/>
            <person name="Kim W."/>
        </authorList>
    </citation>
    <scope>NUCLEOTIDE SEQUENCE [LARGE SCALE GENOMIC DNA]</scope>
    <source>
        <tissue evidence="2">Muscle</tissue>
    </source>
</reference>
<evidence type="ECO:0000256" key="1">
    <source>
        <dbReference type="SAM" id="MobiDB-lite"/>
    </source>
</evidence>
<accession>A0A5B7EXY9</accession>
<dbReference type="Proteomes" id="UP000324222">
    <property type="component" value="Unassembled WGS sequence"/>
</dbReference>
<comment type="caution">
    <text evidence="2">The sequence shown here is derived from an EMBL/GenBank/DDBJ whole genome shotgun (WGS) entry which is preliminary data.</text>
</comment>
<name>A0A5B7EXY9_PORTR</name>
<feature type="region of interest" description="Disordered" evidence="1">
    <location>
        <begin position="1"/>
        <end position="23"/>
    </location>
</feature>
<sequence length="81" mass="8878">MDLAYRHSSPPYPDTSGPSTLSLKPHTMVADMIQNSIASRTVDHPANLPHYGASSEFIDRSLDRTETTAHSTHREGEATTL</sequence>
<feature type="region of interest" description="Disordered" evidence="1">
    <location>
        <begin position="43"/>
        <end position="81"/>
    </location>
</feature>
<proteinExistence type="predicted"/>
<evidence type="ECO:0000313" key="2">
    <source>
        <dbReference type="EMBL" id="MPC38066.1"/>
    </source>
</evidence>